<reference evidence="2 3" key="1">
    <citation type="submission" date="2020-08" db="EMBL/GenBank/DDBJ databases">
        <authorList>
            <person name="Hejnol A."/>
        </authorList>
    </citation>
    <scope>NUCLEOTIDE SEQUENCE [LARGE SCALE GENOMIC DNA]</scope>
</reference>
<dbReference type="PANTHER" id="PTHR35259">
    <property type="entry name" value="BOMBESIN RECEPTOR-ACTIVATED PROTEIN C6ORF89"/>
    <property type="match status" value="1"/>
</dbReference>
<keyword evidence="1" id="KW-0472">Membrane</keyword>
<dbReference type="InterPro" id="IPR038757">
    <property type="entry name" value="BRAP"/>
</dbReference>
<organism evidence="2 3">
    <name type="scientific">Dimorphilus gyrociliatus</name>
    <dbReference type="NCBI Taxonomy" id="2664684"/>
    <lineage>
        <taxon>Eukaryota</taxon>
        <taxon>Metazoa</taxon>
        <taxon>Spiralia</taxon>
        <taxon>Lophotrochozoa</taxon>
        <taxon>Annelida</taxon>
        <taxon>Polychaeta</taxon>
        <taxon>Polychaeta incertae sedis</taxon>
        <taxon>Dinophilidae</taxon>
        <taxon>Dimorphilus</taxon>
    </lineage>
</organism>
<dbReference type="EMBL" id="CAJFCJ010000013">
    <property type="protein sequence ID" value="CAD5120909.1"/>
    <property type="molecule type" value="Genomic_DNA"/>
</dbReference>
<dbReference type="AlphaFoldDB" id="A0A7I8VYH0"/>
<gene>
    <name evidence="2" type="ORF">DGYR_LOCUS8922</name>
</gene>
<dbReference type="OrthoDB" id="10059103at2759"/>
<sequence length="336" mass="39395">MDEKRREISNKIEELLKKSREKGLTDQDIQKQAGSLLKLQRKWSWRAWKRYCSILLILFFIIYALSHIEFIKRSYYWAAKTIFIYTVQYNGWSSFYMDECLIPNPFHEIRTLTNEDCELCENIKLIPRLSNISSALVAENFLKQDRPLIVTDAVDNTWPAVSLYNINFLRQIFEKEEELKSAPPCMYASNVRMKRGNLPKLLELASNNHITNWYAHWENCDKQAAKKLRTFYQRPYFMPSMVEGGETNWLLISSRYTTAKFKPADINLPMVWIAQLKGENKFRLTPREPCNSTCSPIYTTLKPKELLVLTDLMWILDYMPIGSEESVAIGSGGYFD</sequence>
<name>A0A7I8VYH0_9ANNE</name>
<dbReference type="PANTHER" id="PTHR35259:SF2">
    <property type="match status" value="1"/>
</dbReference>
<dbReference type="Gene3D" id="2.60.120.650">
    <property type="entry name" value="Cupin"/>
    <property type="match status" value="1"/>
</dbReference>
<evidence type="ECO:0000256" key="1">
    <source>
        <dbReference type="SAM" id="Phobius"/>
    </source>
</evidence>
<keyword evidence="1" id="KW-1133">Transmembrane helix</keyword>
<keyword evidence="3" id="KW-1185">Reference proteome</keyword>
<dbReference type="SUPFAM" id="SSF51197">
    <property type="entry name" value="Clavaminate synthase-like"/>
    <property type="match status" value="1"/>
</dbReference>
<feature type="transmembrane region" description="Helical" evidence="1">
    <location>
        <begin position="48"/>
        <end position="66"/>
    </location>
</feature>
<evidence type="ECO:0000313" key="3">
    <source>
        <dbReference type="Proteomes" id="UP000549394"/>
    </source>
</evidence>
<accession>A0A7I8VYH0</accession>
<protein>
    <submittedName>
        <fullName evidence="2">DgyrCDS9462</fullName>
    </submittedName>
</protein>
<proteinExistence type="predicted"/>
<comment type="caution">
    <text evidence="2">The sequence shown here is derived from an EMBL/GenBank/DDBJ whole genome shotgun (WGS) entry which is preliminary data.</text>
</comment>
<dbReference type="Proteomes" id="UP000549394">
    <property type="component" value="Unassembled WGS sequence"/>
</dbReference>
<keyword evidence="1" id="KW-0812">Transmembrane</keyword>
<evidence type="ECO:0000313" key="2">
    <source>
        <dbReference type="EMBL" id="CAD5120909.1"/>
    </source>
</evidence>